<keyword evidence="2" id="KW-1185">Reference proteome</keyword>
<dbReference type="Proteomes" id="UP000008983">
    <property type="component" value="Unassembled WGS sequence"/>
</dbReference>
<dbReference type="AlphaFoldDB" id="G0R3U8"/>
<dbReference type="RefSeq" id="XP_004027200.1">
    <property type="nucleotide sequence ID" value="XM_004027151.1"/>
</dbReference>
<evidence type="ECO:0000313" key="2">
    <source>
        <dbReference type="Proteomes" id="UP000008983"/>
    </source>
</evidence>
<protein>
    <submittedName>
        <fullName evidence="1">Uncharacterized protein</fullName>
    </submittedName>
</protein>
<accession>G0R3U8</accession>
<sequence length="90" mass="10906">MIVFGHVLTCSWYLVAKFEKGQVCVYMENKKFKENKEFEQQIEKKEQQIYPKHENDIIKQQNNVNALEYIISLLEYNKIYVPKLMNLQPY</sequence>
<gene>
    <name evidence="1" type="ORF">IMG5_187600</name>
</gene>
<proteinExistence type="predicted"/>
<dbReference type="EMBL" id="GL984313">
    <property type="protein sequence ID" value="EGR27855.1"/>
    <property type="molecule type" value="Genomic_DNA"/>
</dbReference>
<reference evidence="1 2" key="1">
    <citation type="submission" date="2011-07" db="EMBL/GenBank/DDBJ databases">
        <authorList>
            <person name="Coyne R."/>
            <person name="Brami D."/>
            <person name="Johnson J."/>
            <person name="Hostetler J."/>
            <person name="Hannick L."/>
            <person name="Clark T."/>
            <person name="Cassidy-Hanley D."/>
            <person name="Inman J."/>
        </authorList>
    </citation>
    <scope>NUCLEOTIDE SEQUENCE [LARGE SCALE GENOMIC DNA]</scope>
    <source>
        <strain evidence="1 2">G5</strain>
    </source>
</reference>
<evidence type="ECO:0000313" key="1">
    <source>
        <dbReference type="EMBL" id="EGR27855.1"/>
    </source>
</evidence>
<dbReference type="InParanoid" id="G0R3U8"/>
<dbReference type="GeneID" id="14903934"/>
<organism evidence="1 2">
    <name type="scientific">Ichthyophthirius multifiliis</name>
    <name type="common">White spot disease agent</name>
    <name type="synonym">Ich</name>
    <dbReference type="NCBI Taxonomy" id="5932"/>
    <lineage>
        <taxon>Eukaryota</taxon>
        <taxon>Sar</taxon>
        <taxon>Alveolata</taxon>
        <taxon>Ciliophora</taxon>
        <taxon>Intramacronucleata</taxon>
        <taxon>Oligohymenophorea</taxon>
        <taxon>Hymenostomatida</taxon>
        <taxon>Ophryoglenina</taxon>
        <taxon>Ichthyophthirius</taxon>
    </lineage>
</organism>
<name>G0R3U8_ICHMU</name>